<dbReference type="EMBL" id="QJSX01000009">
    <property type="protein sequence ID" value="PYE53304.1"/>
    <property type="molecule type" value="Genomic_DNA"/>
</dbReference>
<proteinExistence type="predicted"/>
<protein>
    <submittedName>
        <fullName evidence="1">Uncharacterized protein</fullName>
    </submittedName>
</protein>
<comment type="caution">
    <text evidence="1">The sequence shown here is derived from an EMBL/GenBank/DDBJ whole genome shotgun (WGS) entry which is preliminary data.</text>
</comment>
<organism evidence="1 2">
    <name type="scientific">Deinococcus yavapaiensis KR-236</name>
    <dbReference type="NCBI Taxonomy" id="694435"/>
    <lineage>
        <taxon>Bacteria</taxon>
        <taxon>Thermotogati</taxon>
        <taxon>Deinococcota</taxon>
        <taxon>Deinococci</taxon>
        <taxon>Deinococcales</taxon>
        <taxon>Deinococcaceae</taxon>
        <taxon>Deinococcus</taxon>
    </lineage>
</organism>
<dbReference type="Proteomes" id="UP000248326">
    <property type="component" value="Unassembled WGS sequence"/>
</dbReference>
<gene>
    <name evidence="1" type="ORF">DES52_10977</name>
</gene>
<evidence type="ECO:0000313" key="2">
    <source>
        <dbReference type="Proteomes" id="UP000248326"/>
    </source>
</evidence>
<reference evidence="1 2" key="1">
    <citation type="submission" date="2018-06" db="EMBL/GenBank/DDBJ databases">
        <title>Genomic Encyclopedia of Type Strains, Phase IV (KMG-IV): sequencing the most valuable type-strain genomes for metagenomic binning, comparative biology and taxonomic classification.</title>
        <authorList>
            <person name="Goeker M."/>
        </authorList>
    </citation>
    <scope>NUCLEOTIDE SEQUENCE [LARGE SCALE GENOMIC DNA]</scope>
    <source>
        <strain evidence="1 2">DSM 18048</strain>
    </source>
</reference>
<name>A0A318S5B6_9DEIO</name>
<dbReference type="AlphaFoldDB" id="A0A318S5B6"/>
<sequence>MEQPCLELAARLDDLVHSFEARHGVRVTFESRPEGCGKAVPFALLLFDSANALTDVDLDELRAAVMRLGINCHDVLALGPSVLSHPVL</sequence>
<dbReference type="RefSeq" id="WP_146237278.1">
    <property type="nucleotide sequence ID" value="NZ_QJSX01000009.1"/>
</dbReference>
<keyword evidence="2" id="KW-1185">Reference proteome</keyword>
<evidence type="ECO:0000313" key="1">
    <source>
        <dbReference type="EMBL" id="PYE53304.1"/>
    </source>
</evidence>
<accession>A0A318S5B6</accession>